<proteinExistence type="predicted"/>
<evidence type="ECO:0000313" key="1">
    <source>
        <dbReference type="EMBL" id="EFN61266.1"/>
    </source>
</evidence>
<name>E2AZ76_CAMFO</name>
<keyword evidence="2" id="KW-1185">Reference proteome</keyword>
<evidence type="ECO:0000313" key="2">
    <source>
        <dbReference type="Proteomes" id="UP000000311"/>
    </source>
</evidence>
<dbReference type="AlphaFoldDB" id="E2AZ76"/>
<dbReference type="EMBL" id="GL444114">
    <property type="protein sequence ID" value="EFN61266.1"/>
    <property type="molecule type" value="Genomic_DNA"/>
</dbReference>
<protein>
    <submittedName>
        <fullName evidence="1">Uncharacterized protein</fullName>
    </submittedName>
</protein>
<dbReference type="InParanoid" id="E2AZ76"/>
<dbReference type="Proteomes" id="UP000000311">
    <property type="component" value="Unassembled WGS sequence"/>
</dbReference>
<reference evidence="1 2" key="1">
    <citation type="journal article" date="2010" name="Science">
        <title>Genomic comparison of the ants Camponotus floridanus and Harpegnathos saltator.</title>
        <authorList>
            <person name="Bonasio R."/>
            <person name="Zhang G."/>
            <person name="Ye C."/>
            <person name="Mutti N.S."/>
            <person name="Fang X."/>
            <person name="Qin N."/>
            <person name="Donahue G."/>
            <person name="Yang P."/>
            <person name="Li Q."/>
            <person name="Li C."/>
            <person name="Zhang P."/>
            <person name="Huang Z."/>
            <person name="Berger S.L."/>
            <person name="Reinberg D."/>
            <person name="Wang J."/>
            <person name="Liebig J."/>
        </authorList>
    </citation>
    <scope>NUCLEOTIDE SEQUENCE [LARGE SCALE GENOMIC DNA]</scope>
    <source>
        <strain evidence="2">C129</strain>
    </source>
</reference>
<organism evidence="2">
    <name type="scientific">Camponotus floridanus</name>
    <name type="common">Florida carpenter ant</name>
    <dbReference type="NCBI Taxonomy" id="104421"/>
    <lineage>
        <taxon>Eukaryota</taxon>
        <taxon>Metazoa</taxon>
        <taxon>Ecdysozoa</taxon>
        <taxon>Arthropoda</taxon>
        <taxon>Hexapoda</taxon>
        <taxon>Insecta</taxon>
        <taxon>Pterygota</taxon>
        <taxon>Neoptera</taxon>
        <taxon>Endopterygota</taxon>
        <taxon>Hymenoptera</taxon>
        <taxon>Apocrita</taxon>
        <taxon>Aculeata</taxon>
        <taxon>Formicoidea</taxon>
        <taxon>Formicidae</taxon>
        <taxon>Formicinae</taxon>
        <taxon>Camponotus</taxon>
    </lineage>
</organism>
<accession>E2AZ76</accession>
<gene>
    <name evidence="1" type="ORF">EAG_01155</name>
</gene>
<sequence>PARFPNLNLLDFYLWGHLKSII</sequence>
<feature type="non-terminal residue" evidence="1">
    <location>
        <position position="1"/>
    </location>
</feature>
<feature type="non-terminal residue" evidence="1">
    <location>
        <position position="22"/>
    </location>
</feature>